<dbReference type="Proteomes" id="UP000436801">
    <property type="component" value="Unassembled WGS sequence"/>
</dbReference>
<comment type="caution">
    <text evidence="1">The sequence shown here is derived from an EMBL/GenBank/DDBJ whole genome shotgun (WGS) entry which is preliminary data.</text>
</comment>
<dbReference type="RefSeq" id="WP_149680807.1">
    <property type="nucleotide sequence ID" value="NZ_FNBI01000001.1"/>
</dbReference>
<evidence type="ECO:0000313" key="2">
    <source>
        <dbReference type="Proteomes" id="UP000436801"/>
    </source>
</evidence>
<dbReference type="InterPro" id="IPR025227">
    <property type="entry name" value="DUF4169"/>
</dbReference>
<proteinExistence type="predicted"/>
<dbReference type="EMBL" id="WSUT01000005">
    <property type="protein sequence ID" value="MWC45208.1"/>
    <property type="molecule type" value="Genomic_DNA"/>
</dbReference>
<dbReference type="Pfam" id="PF13770">
    <property type="entry name" value="DUF4169"/>
    <property type="match status" value="1"/>
</dbReference>
<name>A0A6N8M038_9SPHN</name>
<protein>
    <submittedName>
        <fullName evidence="1">DUF4169 family protein</fullName>
    </submittedName>
</protein>
<evidence type="ECO:0000313" key="1">
    <source>
        <dbReference type="EMBL" id="MWC45208.1"/>
    </source>
</evidence>
<accession>A0A6N8M038</accession>
<reference evidence="1 2" key="1">
    <citation type="submission" date="2019-12" db="EMBL/GenBank/DDBJ databases">
        <authorList>
            <person name="Zheng J."/>
        </authorList>
    </citation>
    <scope>NUCLEOTIDE SEQUENCE [LARGE SCALE GENOMIC DNA]</scope>
    <source>
        <strain evidence="1 2">DSM 27347</strain>
    </source>
</reference>
<dbReference type="AlphaFoldDB" id="A0A6N8M038"/>
<sequence>MGEVVNLRQARKRRARDDAAVTAAENRARFGRTRSEVAAERAEEARRRAVVDGARLDEPSD</sequence>
<organism evidence="1 2">
    <name type="scientific">Sphingomonas carotinifaciens</name>
    <dbReference type="NCBI Taxonomy" id="1166323"/>
    <lineage>
        <taxon>Bacteria</taxon>
        <taxon>Pseudomonadati</taxon>
        <taxon>Pseudomonadota</taxon>
        <taxon>Alphaproteobacteria</taxon>
        <taxon>Sphingomonadales</taxon>
        <taxon>Sphingomonadaceae</taxon>
        <taxon>Sphingomonas</taxon>
    </lineage>
</organism>
<gene>
    <name evidence="1" type="ORF">GQR91_16455</name>
</gene>